<organism evidence="2 3">
    <name type="scientific">Enemella evansiae</name>
    <dbReference type="NCBI Taxonomy" id="2016499"/>
    <lineage>
        <taxon>Bacteria</taxon>
        <taxon>Bacillati</taxon>
        <taxon>Actinomycetota</taxon>
        <taxon>Actinomycetes</taxon>
        <taxon>Propionibacteriales</taxon>
        <taxon>Propionibacteriaceae</taxon>
        <taxon>Enemella</taxon>
    </lineage>
</organism>
<name>A0A255G7K0_9ACTN</name>
<dbReference type="Proteomes" id="UP000215896">
    <property type="component" value="Unassembled WGS sequence"/>
</dbReference>
<gene>
    <name evidence="2" type="ORF">CGZ94_14925</name>
</gene>
<keyword evidence="1" id="KW-0472">Membrane</keyword>
<evidence type="ECO:0008006" key="4">
    <source>
        <dbReference type="Google" id="ProtNLM"/>
    </source>
</evidence>
<keyword evidence="3" id="KW-1185">Reference proteome</keyword>
<feature type="transmembrane region" description="Helical" evidence="1">
    <location>
        <begin position="42"/>
        <end position="61"/>
    </location>
</feature>
<evidence type="ECO:0000256" key="1">
    <source>
        <dbReference type="SAM" id="Phobius"/>
    </source>
</evidence>
<dbReference type="EMBL" id="NMVO01000015">
    <property type="protein sequence ID" value="OYO11845.1"/>
    <property type="molecule type" value="Genomic_DNA"/>
</dbReference>
<protein>
    <recommendedName>
        <fullName evidence="4">DUF4157 domain-containing protein</fullName>
    </recommendedName>
</protein>
<sequence>MRWLLNFVNLSTPLGVGIALLGGARPRPGPQGLLLAEGYRLGFPIAGAFTVGNVVITAGGLDRLLADDGRMLRHEARHAWQYAVCGGLPFLPLYAVAAAWSVVSTGDVASQNPFERLAGLADGGYPRRPSRFAMNRGALR</sequence>
<comment type="caution">
    <text evidence="2">The sequence shown here is derived from an EMBL/GenBank/DDBJ whole genome shotgun (WGS) entry which is preliminary data.</text>
</comment>
<keyword evidence="1" id="KW-0812">Transmembrane</keyword>
<proteinExistence type="predicted"/>
<feature type="transmembrane region" description="Helical" evidence="1">
    <location>
        <begin position="82"/>
        <end position="103"/>
    </location>
</feature>
<reference evidence="2 3" key="1">
    <citation type="submission" date="2017-07" db="EMBL/GenBank/DDBJ databases">
        <title>Draft whole genome sequences of clinical Proprionibacteriaceae strains.</title>
        <authorList>
            <person name="Bernier A.-M."/>
            <person name="Bernard K."/>
            <person name="Domingo M.-C."/>
        </authorList>
    </citation>
    <scope>NUCLEOTIDE SEQUENCE [LARGE SCALE GENOMIC DNA]</scope>
    <source>
        <strain evidence="2 3">NML 030167</strain>
    </source>
</reference>
<evidence type="ECO:0000313" key="2">
    <source>
        <dbReference type="EMBL" id="OYO11845.1"/>
    </source>
</evidence>
<dbReference type="AlphaFoldDB" id="A0A255G7K0"/>
<evidence type="ECO:0000313" key="3">
    <source>
        <dbReference type="Proteomes" id="UP000215896"/>
    </source>
</evidence>
<keyword evidence="1" id="KW-1133">Transmembrane helix</keyword>
<accession>A0A255G7K0</accession>
<dbReference type="OrthoDB" id="3296472at2"/>